<name>A0AA38WGF3_9ASTR</name>
<dbReference type="EMBL" id="JARYMX010000004">
    <property type="protein sequence ID" value="KAJ9551270.1"/>
    <property type="molecule type" value="Genomic_DNA"/>
</dbReference>
<feature type="compositionally biased region" description="Basic and acidic residues" evidence="2">
    <location>
        <begin position="298"/>
        <end position="324"/>
    </location>
</feature>
<proteinExistence type="predicted"/>
<evidence type="ECO:0000313" key="3">
    <source>
        <dbReference type="EMBL" id="KAJ9551270.1"/>
    </source>
</evidence>
<organism evidence="3 4">
    <name type="scientific">Centaurea solstitialis</name>
    <name type="common">yellow star-thistle</name>
    <dbReference type="NCBI Taxonomy" id="347529"/>
    <lineage>
        <taxon>Eukaryota</taxon>
        <taxon>Viridiplantae</taxon>
        <taxon>Streptophyta</taxon>
        <taxon>Embryophyta</taxon>
        <taxon>Tracheophyta</taxon>
        <taxon>Spermatophyta</taxon>
        <taxon>Magnoliopsida</taxon>
        <taxon>eudicotyledons</taxon>
        <taxon>Gunneridae</taxon>
        <taxon>Pentapetalae</taxon>
        <taxon>asterids</taxon>
        <taxon>campanulids</taxon>
        <taxon>Asterales</taxon>
        <taxon>Asteraceae</taxon>
        <taxon>Carduoideae</taxon>
        <taxon>Cardueae</taxon>
        <taxon>Centaureinae</taxon>
        <taxon>Centaurea</taxon>
    </lineage>
</organism>
<protein>
    <submittedName>
        <fullName evidence="3">Uncharacterized protein</fullName>
    </submittedName>
</protein>
<sequence length="1260" mass="137184">MASSGKFDLSSSSPGRPLYTSGKRGSHTASSMERSTSFRESMDNPILSSLPSMSRSTINVSQGDVTNFFQCLRFDLKSMAAEYKCNRHGDFKRLANAALCASDDSPSGSLKGKLPSSSPEDLKRFKVGLRESTIKARERVKIFSEVLSVINKCFPSIPSRKRSRPDAFSSDRSNALLPDRTAVGKMGTQSHVSAGAFDYEQQKVEERGKVTIPNKRTRTSLVDQRTDVRPNTPARSSGSVDRDREMLRLPSSNSLQSEDRALPIVADGWEKAKMKKKRSGIKVDGSPSTSSLSAKPIDGCREPRQGMHPRSLPDAKSRLNDPHGFRPGAANGGIGAGKADGTAQQASMGIRSSIPRPDQENTSFFHDKRDPTNNLELERTNVRALNKANVREDLISGTPTTKLHAAARGPRSGSGVIPKLSHVQRATISNGLESPHGTSKSPGGIGSTNRKRTLSTRSSSPPVAQWADRRPQKMSRTARRTNLVPVVSTNDEGTVFGNGDVTVGEKGRGFVRRFPANSPKQFKAKGDHLHSSPLSESEESGAAEIRSRDNGSKSEEVEQKAGQKMSTSVLPTRKNKLMSENDLAHGVCRQGRTGRGMASARSVAPVQKLGMVGTAKQLRTGRVGFDKPESKLGRPPTRKLAGRKAYMRQKHSAITAATDFLVFIVASDDGHEELLAAVNAVINPSCALSNPFWRQMDPLFRFVSDADVTYIKQEGTIRSTINIAKPIDGCDTQPNGNMLVESGTGSSSECSEHLISGTFSGGISLCQRLLTALISEDNNNEYTWCGNDDMKYDVYGFEAEPDIESSAINLRSLQNYELGGSFSSSQRVDSTLRSCNEVGHSQSDNHVMSMADSAVATGFDHYYNGQLTDPAIITSPHYQYADMSMDERLLIEIHSLGLSPARVPDLVHPGDEDVGKDISRLEEKHNQQVSRKKSLLNKLLKSTEKAKELHEKEFEQLSLDKLTGMAYQKYMSCWGPNAPGGKGASGKMAKQAALNCVKRTLDRCHEFEATGKSCFADPLFREMFLSGLSRVNDAEIDAAVDGESVKVSMEKLSGTQSSPLLNNYDIYPSDALVGLNHSSDQTIGKDDVWSSRAKKRELYLDDVVGTSSTPSAVGRAIMNSAKGKRSDRDILSRNGGPKIGRPASNVKGERKTKAKLKQKTTQLSASVNGPLGKISGPKPTEMKSSAVKEKDEFKFLENSEEPLDLSHLQLPGMEELGDDFGGQGQDIGSWLNIDDDVLQDDDFMGLEIPMDDLTDLNMMV</sequence>
<dbReference type="PANTHER" id="PTHR31115:SF8">
    <property type="match status" value="1"/>
</dbReference>
<accession>A0AA38WGF3</accession>
<feature type="compositionally biased region" description="Polar residues" evidence="2">
    <location>
        <begin position="424"/>
        <end position="441"/>
    </location>
</feature>
<feature type="region of interest" description="Disordered" evidence="2">
    <location>
        <begin position="393"/>
        <end position="484"/>
    </location>
</feature>
<evidence type="ECO:0000313" key="4">
    <source>
        <dbReference type="Proteomes" id="UP001172457"/>
    </source>
</evidence>
<dbReference type="PANTHER" id="PTHR31115">
    <property type="entry name" value="OS05G0107300 PROTEIN"/>
    <property type="match status" value="1"/>
</dbReference>
<feature type="compositionally biased region" description="Basic and acidic residues" evidence="2">
    <location>
        <begin position="365"/>
        <end position="376"/>
    </location>
</feature>
<feature type="region of interest" description="Disordered" evidence="2">
    <location>
        <begin position="159"/>
        <end position="180"/>
    </location>
</feature>
<comment type="caution">
    <text evidence="3">The sequence shown here is derived from an EMBL/GenBank/DDBJ whole genome shotgun (WGS) entry which is preliminary data.</text>
</comment>
<keyword evidence="4" id="KW-1185">Reference proteome</keyword>
<feature type="region of interest" description="Disordered" evidence="2">
    <location>
        <begin position="276"/>
        <end position="376"/>
    </location>
</feature>
<feature type="compositionally biased region" description="Basic and acidic residues" evidence="2">
    <location>
        <begin position="545"/>
        <end position="561"/>
    </location>
</feature>
<evidence type="ECO:0000256" key="1">
    <source>
        <dbReference type="SAM" id="Coils"/>
    </source>
</evidence>
<feature type="region of interest" description="Disordered" evidence="2">
    <location>
        <begin position="512"/>
        <end position="571"/>
    </location>
</feature>
<evidence type="ECO:0000256" key="2">
    <source>
        <dbReference type="SAM" id="MobiDB-lite"/>
    </source>
</evidence>
<reference evidence="3" key="1">
    <citation type="submission" date="2023-03" db="EMBL/GenBank/DDBJ databases">
        <title>Chromosome-scale reference genome and RAD-based genetic map of yellow starthistle (Centaurea solstitialis) reveal putative structural variation and QTLs associated with invader traits.</title>
        <authorList>
            <person name="Reatini B."/>
            <person name="Cang F.A."/>
            <person name="Jiang Q."/>
            <person name="Mckibben M.T.W."/>
            <person name="Barker M.S."/>
            <person name="Rieseberg L.H."/>
            <person name="Dlugosch K.M."/>
        </authorList>
    </citation>
    <scope>NUCLEOTIDE SEQUENCE</scope>
    <source>
        <strain evidence="3">CAN-66</strain>
        <tissue evidence="3">Leaf</tissue>
    </source>
</reference>
<keyword evidence="1" id="KW-0175">Coiled coil</keyword>
<gene>
    <name evidence="3" type="ORF">OSB04_015315</name>
</gene>
<feature type="region of interest" description="Disordered" evidence="2">
    <location>
        <begin position="205"/>
        <end position="259"/>
    </location>
</feature>
<feature type="coiled-coil region" evidence="1">
    <location>
        <begin position="918"/>
        <end position="960"/>
    </location>
</feature>
<feature type="region of interest" description="Disordered" evidence="2">
    <location>
        <begin position="1"/>
        <end position="52"/>
    </location>
</feature>
<feature type="region of interest" description="Disordered" evidence="2">
    <location>
        <begin position="1122"/>
        <end position="1184"/>
    </location>
</feature>
<dbReference type="Proteomes" id="UP001172457">
    <property type="component" value="Chromosome 4"/>
</dbReference>
<dbReference type="AlphaFoldDB" id="A0AA38WGF3"/>
<feature type="compositionally biased region" description="Polar residues" evidence="2">
    <location>
        <begin position="1"/>
        <end position="14"/>
    </location>
</feature>